<evidence type="ECO:0000313" key="3">
    <source>
        <dbReference type="EMBL" id="RGC17655.1"/>
    </source>
</evidence>
<evidence type="ECO:0000256" key="1">
    <source>
        <dbReference type="ARBA" id="ARBA00022679"/>
    </source>
</evidence>
<dbReference type="Pfam" id="PF02302">
    <property type="entry name" value="PTS_IIB"/>
    <property type="match status" value="1"/>
</dbReference>
<dbReference type="AlphaFoldDB" id="A0A3E2W218"/>
<evidence type="ECO:0000313" key="4">
    <source>
        <dbReference type="Proteomes" id="UP000260025"/>
    </source>
</evidence>
<dbReference type="SUPFAM" id="SSF52794">
    <property type="entry name" value="PTS system IIB component-like"/>
    <property type="match status" value="1"/>
</dbReference>
<dbReference type="OrthoDB" id="7065341at2"/>
<protein>
    <submittedName>
        <fullName evidence="3">PTS fructose transporter subunit IIB</fullName>
    </submittedName>
</protein>
<organism evidence="3 4">
    <name type="scientific">Clostridium innocuum</name>
    <dbReference type="NCBI Taxonomy" id="1522"/>
    <lineage>
        <taxon>Bacteria</taxon>
        <taxon>Bacillati</taxon>
        <taxon>Bacillota</taxon>
        <taxon>Clostridia</taxon>
        <taxon>Eubacteriales</taxon>
        <taxon>Clostridiaceae</taxon>
        <taxon>Clostridium</taxon>
    </lineage>
</organism>
<dbReference type="InterPro" id="IPR036095">
    <property type="entry name" value="PTS_EIIB-like_sf"/>
</dbReference>
<dbReference type="GO" id="GO:0009401">
    <property type="term" value="P:phosphoenolpyruvate-dependent sugar phosphotransferase system"/>
    <property type="evidence" value="ECO:0007669"/>
    <property type="project" value="InterPro"/>
</dbReference>
<dbReference type="InterPro" id="IPR013011">
    <property type="entry name" value="PTS_EIIB_2"/>
</dbReference>
<name>A0A3E2W218_CLOIN</name>
<proteinExistence type="predicted"/>
<dbReference type="InterPro" id="IPR003501">
    <property type="entry name" value="PTS_EIIB_2/3"/>
</dbReference>
<comment type="caution">
    <text evidence="3">The sequence shown here is derived from an EMBL/GenBank/DDBJ whole genome shotgun (WGS) entry which is preliminary data.</text>
</comment>
<keyword evidence="1" id="KW-0808">Transferase</keyword>
<sequence length="98" mass="10673">MRPVRILAVCGSGTVSSAMLSSKIKDYLKENGYGCDTVEMNSTGVELAMQDNAFDLIACTTPINDYDIPILNAAGYIIGINEEEFHEALMEIVSRLPL</sequence>
<reference evidence="3 4" key="1">
    <citation type="submission" date="2018-08" db="EMBL/GenBank/DDBJ databases">
        <title>A genome reference for cultivated species of the human gut microbiota.</title>
        <authorList>
            <person name="Zou Y."/>
            <person name="Xue W."/>
            <person name="Luo G."/>
        </authorList>
    </citation>
    <scope>NUCLEOTIDE SEQUENCE [LARGE SCALE GENOMIC DNA]</scope>
    <source>
        <strain evidence="3 4">OF01-2LB</strain>
    </source>
</reference>
<dbReference type="Proteomes" id="UP000260025">
    <property type="component" value="Unassembled WGS sequence"/>
</dbReference>
<gene>
    <name evidence="3" type="ORF">DXA38_04915</name>
</gene>
<dbReference type="Gene3D" id="3.40.50.2300">
    <property type="match status" value="1"/>
</dbReference>
<dbReference type="PROSITE" id="PS51099">
    <property type="entry name" value="PTS_EIIB_TYPE_2"/>
    <property type="match status" value="1"/>
</dbReference>
<dbReference type="RefSeq" id="WP_117442227.1">
    <property type="nucleotide sequence ID" value="NZ_JAJFEN010000081.1"/>
</dbReference>
<feature type="domain" description="PTS EIIB type-2" evidence="2">
    <location>
        <begin position="4"/>
        <end position="97"/>
    </location>
</feature>
<dbReference type="EMBL" id="QVEV01000004">
    <property type="protein sequence ID" value="RGC17655.1"/>
    <property type="molecule type" value="Genomic_DNA"/>
</dbReference>
<accession>A0A3E2W218</accession>
<dbReference type="GO" id="GO:0008982">
    <property type="term" value="F:protein-N(PI)-phosphohistidine-sugar phosphotransferase activity"/>
    <property type="evidence" value="ECO:0007669"/>
    <property type="project" value="InterPro"/>
</dbReference>
<evidence type="ECO:0000259" key="2">
    <source>
        <dbReference type="PROSITE" id="PS51099"/>
    </source>
</evidence>